<accession>A0AAV7FB40</accession>
<reference evidence="2 3" key="1">
    <citation type="submission" date="2021-07" db="EMBL/GenBank/DDBJ databases">
        <title>The Aristolochia fimbriata genome: insights into angiosperm evolution, floral development and chemical biosynthesis.</title>
        <authorList>
            <person name="Jiao Y."/>
        </authorList>
    </citation>
    <scope>NUCLEOTIDE SEQUENCE [LARGE SCALE GENOMIC DNA]</scope>
    <source>
        <strain evidence="2">IBCAS-2021</strain>
        <tissue evidence="2">Leaf</tissue>
    </source>
</reference>
<dbReference type="EMBL" id="JAINDJ010000002">
    <property type="protein sequence ID" value="KAG9457819.1"/>
    <property type="molecule type" value="Genomic_DNA"/>
</dbReference>
<gene>
    <name evidence="2" type="ORF">H6P81_002327</name>
</gene>
<comment type="caution">
    <text evidence="2">The sequence shown here is derived from an EMBL/GenBank/DDBJ whole genome shotgun (WGS) entry which is preliminary data.</text>
</comment>
<evidence type="ECO:0000256" key="1">
    <source>
        <dbReference type="SAM" id="MobiDB-lite"/>
    </source>
</evidence>
<protein>
    <submittedName>
        <fullName evidence="2">Uncharacterized protein</fullName>
    </submittedName>
</protein>
<dbReference type="Proteomes" id="UP000825729">
    <property type="component" value="Unassembled WGS sequence"/>
</dbReference>
<dbReference type="AlphaFoldDB" id="A0AAV7FB40"/>
<evidence type="ECO:0000313" key="3">
    <source>
        <dbReference type="Proteomes" id="UP000825729"/>
    </source>
</evidence>
<evidence type="ECO:0000313" key="2">
    <source>
        <dbReference type="EMBL" id="KAG9457819.1"/>
    </source>
</evidence>
<feature type="region of interest" description="Disordered" evidence="1">
    <location>
        <begin position="85"/>
        <end position="114"/>
    </location>
</feature>
<sequence length="114" mass="12677">MAERAKDAGDGAIGAENDDRKMFQLFEGVVIRRWRDGRLLLREMGKPLKGRAVSVFCFDQLSLLLVFLLLAVPEYVEVAGERRSNWRGKDGGKVQGSSPMFAPRAVLPDVRSSP</sequence>
<organism evidence="2 3">
    <name type="scientific">Aristolochia fimbriata</name>
    <name type="common">White veined hardy Dutchman's pipe vine</name>
    <dbReference type="NCBI Taxonomy" id="158543"/>
    <lineage>
        <taxon>Eukaryota</taxon>
        <taxon>Viridiplantae</taxon>
        <taxon>Streptophyta</taxon>
        <taxon>Embryophyta</taxon>
        <taxon>Tracheophyta</taxon>
        <taxon>Spermatophyta</taxon>
        <taxon>Magnoliopsida</taxon>
        <taxon>Magnoliidae</taxon>
        <taxon>Piperales</taxon>
        <taxon>Aristolochiaceae</taxon>
        <taxon>Aristolochia</taxon>
    </lineage>
</organism>
<proteinExistence type="predicted"/>
<keyword evidence="3" id="KW-1185">Reference proteome</keyword>
<name>A0AAV7FB40_ARIFI</name>